<dbReference type="Proteomes" id="UP001165293">
    <property type="component" value="Unassembled WGS sequence"/>
</dbReference>
<feature type="transmembrane region" description="Helical" evidence="1">
    <location>
        <begin position="127"/>
        <end position="147"/>
    </location>
</feature>
<evidence type="ECO:0000313" key="2">
    <source>
        <dbReference type="EMBL" id="MCC8363805.1"/>
    </source>
</evidence>
<dbReference type="EMBL" id="JAJGAK010000003">
    <property type="protein sequence ID" value="MCC8363805.1"/>
    <property type="molecule type" value="Genomic_DNA"/>
</dbReference>
<protein>
    <recommendedName>
        <fullName evidence="4">DUF308 domain-containing protein</fullName>
    </recommendedName>
</protein>
<feature type="transmembrane region" description="Helical" evidence="1">
    <location>
        <begin position="153"/>
        <end position="174"/>
    </location>
</feature>
<evidence type="ECO:0000256" key="1">
    <source>
        <dbReference type="SAM" id="Phobius"/>
    </source>
</evidence>
<evidence type="ECO:0008006" key="4">
    <source>
        <dbReference type="Google" id="ProtNLM"/>
    </source>
</evidence>
<gene>
    <name evidence="2" type="ORF">LK996_12050</name>
</gene>
<dbReference type="RefSeq" id="WP_230527610.1">
    <property type="nucleotide sequence ID" value="NZ_JAJGAK010000003.1"/>
</dbReference>
<accession>A0ABS8JJL3</accession>
<feature type="transmembrane region" description="Helical" evidence="1">
    <location>
        <begin position="45"/>
        <end position="63"/>
    </location>
</feature>
<organism evidence="2 3">
    <name type="scientific">Noviluteimonas lactosilytica</name>
    <dbReference type="NCBI Taxonomy" id="2888523"/>
    <lineage>
        <taxon>Bacteria</taxon>
        <taxon>Pseudomonadati</taxon>
        <taxon>Pseudomonadota</taxon>
        <taxon>Gammaproteobacteria</taxon>
        <taxon>Lysobacterales</taxon>
        <taxon>Lysobacteraceae</taxon>
        <taxon>Noviluteimonas</taxon>
    </lineage>
</organism>
<comment type="caution">
    <text evidence="2">The sequence shown here is derived from an EMBL/GenBank/DDBJ whole genome shotgun (WGS) entry which is preliminary data.</text>
</comment>
<proteinExistence type="predicted"/>
<evidence type="ECO:0000313" key="3">
    <source>
        <dbReference type="Proteomes" id="UP001165293"/>
    </source>
</evidence>
<feature type="transmembrane region" description="Helical" evidence="1">
    <location>
        <begin position="102"/>
        <end position="120"/>
    </location>
</feature>
<name>A0ABS8JJL3_9GAMM</name>
<keyword evidence="1" id="KW-1133">Transmembrane helix</keyword>
<reference evidence="2" key="1">
    <citation type="submission" date="2021-10" db="EMBL/GenBank/DDBJ databases">
        <authorList>
            <person name="Lyu M."/>
            <person name="Wang X."/>
            <person name="Meng X."/>
            <person name="Xu K."/>
        </authorList>
    </citation>
    <scope>NUCLEOTIDE SEQUENCE</scope>
    <source>
        <strain evidence="2">A6</strain>
    </source>
</reference>
<keyword evidence="3" id="KW-1185">Reference proteome</keyword>
<sequence>MEGSSTWNRSFLRKAMWCAAGGVLLLPAIAMQLGAEGVVWTAQDFVAMGVMLALAGAAFEVFARMSGGVIYRLGAAAAVGGALLLVWVNLAVGFIGDEGNPANLLFGGVLLVEIAGAIVVRARASGMAFVMLATACAQALVGGFALAGKLGEAWEIVMGTTLFVAIWLGSAAMFRLASRGRAHG</sequence>
<keyword evidence="1" id="KW-0812">Transmembrane</keyword>
<feature type="transmembrane region" description="Helical" evidence="1">
    <location>
        <begin position="75"/>
        <end position="96"/>
    </location>
</feature>
<keyword evidence="1" id="KW-0472">Membrane</keyword>